<dbReference type="SUPFAM" id="SSF49879">
    <property type="entry name" value="SMAD/FHA domain"/>
    <property type="match status" value="1"/>
</dbReference>
<dbReference type="InterPro" id="IPR011009">
    <property type="entry name" value="Kinase-like_dom_sf"/>
</dbReference>
<dbReference type="eggNOG" id="KOG0694">
    <property type="taxonomic scope" value="Eukaryota"/>
</dbReference>
<protein>
    <submittedName>
        <fullName evidence="15">AGC/PKC protein kinase</fullName>
    </submittedName>
</protein>
<feature type="compositionally biased region" description="Basic and acidic residues" evidence="11">
    <location>
        <begin position="869"/>
        <end position="879"/>
    </location>
</feature>
<dbReference type="GeneID" id="20528770"/>
<dbReference type="STRING" id="691883.A0A058Z681"/>
<dbReference type="InterPro" id="IPR000719">
    <property type="entry name" value="Prot_kinase_dom"/>
</dbReference>
<dbReference type="SMART" id="SM00240">
    <property type="entry name" value="FHA"/>
    <property type="match status" value="1"/>
</dbReference>
<proteinExistence type="predicted"/>
<feature type="region of interest" description="Disordered" evidence="11">
    <location>
        <begin position="546"/>
        <end position="629"/>
    </location>
</feature>
<evidence type="ECO:0000256" key="4">
    <source>
        <dbReference type="ARBA" id="ARBA00022741"/>
    </source>
</evidence>
<feature type="compositionally biased region" description="Gly residues" evidence="11">
    <location>
        <begin position="581"/>
        <end position="590"/>
    </location>
</feature>
<organism evidence="15">
    <name type="scientific">Fonticula alba</name>
    <name type="common">Slime mold</name>
    <dbReference type="NCBI Taxonomy" id="691883"/>
    <lineage>
        <taxon>Eukaryota</taxon>
        <taxon>Rotosphaerida</taxon>
        <taxon>Fonticulaceae</taxon>
        <taxon>Fonticula</taxon>
    </lineage>
</organism>
<dbReference type="Pfam" id="PF00498">
    <property type="entry name" value="FHA"/>
    <property type="match status" value="1"/>
</dbReference>
<keyword evidence="3" id="KW-0808">Transferase</keyword>
<evidence type="ECO:0000256" key="8">
    <source>
        <dbReference type="ARBA" id="ARBA00047470"/>
    </source>
</evidence>
<evidence type="ECO:0000256" key="11">
    <source>
        <dbReference type="SAM" id="MobiDB-lite"/>
    </source>
</evidence>
<dbReference type="PROSITE" id="PS50011">
    <property type="entry name" value="PROTEIN_KINASE_DOM"/>
    <property type="match status" value="1"/>
</dbReference>
<evidence type="ECO:0000256" key="1">
    <source>
        <dbReference type="ARBA" id="ARBA00022527"/>
    </source>
</evidence>
<evidence type="ECO:0000259" key="13">
    <source>
        <dbReference type="PROSITE" id="PS50006"/>
    </source>
</evidence>
<dbReference type="InterPro" id="IPR017441">
    <property type="entry name" value="Protein_kinase_ATP_BS"/>
</dbReference>
<dbReference type="FunFam" id="1.10.510.10:FF:000048">
    <property type="entry name" value="Protein kinase C"/>
    <property type="match status" value="1"/>
</dbReference>
<dbReference type="Pfam" id="PF00069">
    <property type="entry name" value="Pkinase"/>
    <property type="match status" value="1"/>
</dbReference>
<feature type="compositionally biased region" description="Low complexity" evidence="11">
    <location>
        <begin position="546"/>
        <end position="570"/>
    </location>
</feature>
<evidence type="ECO:0000313" key="16">
    <source>
        <dbReference type="Proteomes" id="UP000030693"/>
    </source>
</evidence>
<dbReference type="SMART" id="SM00220">
    <property type="entry name" value="S_TKc"/>
    <property type="match status" value="1"/>
</dbReference>
<dbReference type="PANTHER" id="PTHR24351">
    <property type="entry name" value="RIBOSOMAL PROTEIN S6 KINASE"/>
    <property type="match status" value="1"/>
</dbReference>
<evidence type="ECO:0000256" key="10">
    <source>
        <dbReference type="SAM" id="Coils"/>
    </source>
</evidence>
<feature type="domain" description="FHA" evidence="13">
    <location>
        <begin position="958"/>
        <end position="1022"/>
    </location>
</feature>
<dbReference type="InterPro" id="IPR008271">
    <property type="entry name" value="Ser/Thr_kinase_AS"/>
</dbReference>
<dbReference type="InterPro" id="IPR000253">
    <property type="entry name" value="FHA_dom"/>
</dbReference>
<keyword evidence="10" id="KW-0175">Coiled coil</keyword>
<dbReference type="SMART" id="SM00239">
    <property type="entry name" value="C2"/>
    <property type="match status" value="1"/>
</dbReference>
<feature type="coiled-coil region" evidence="10">
    <location>
        <begin position="25"/>
        <end position="52"/>
    </location>
</feature>
<keyword evidence="5 15" id="KW-0418">Kinase</keyword>
<dbReference type="SUPFAM" id="SSF56112">
    <property type="entry name" value="Protein kinase-like (PK-like)"/>
    <property type="match status" value="1"/>
</dbReference>
<dbReference type="Gene3D" id="1.10.287.160">
    <property type="entry name" value="HR1 repeat"/>
    <property type="match status" value="1"/>
</dbReference>
<keyword evidence="16" id="KW-1185">Reference proteome</keyword>
<dbReference type="Gene3D" id="2.60.200.20">
    <property type="match status" value="1"/>
</dbReference>
<evidence type="ECO:0000256" key="3">
    <source>
        <dbReference type="ARBA" id="ARBA00022679"/>
    </source>
</evidence>
<feature type="region of interest" description="Disordered" evidence="11">
    <location>
        <begin position="459"/>
        <end position="529"/>
    </location>
</feature>
<keyword evidence="2" id="KW-0597">Phosphoprotein</keyword>
<dbReference type="PROSITE" id="PS50006">
    <property type="entry name" value="FHA_DOMAIN"/>
    <property type="match status" value="1"/>
</dbReference>
<dbReference type="SUPFAM" id="SSF49562">
    <property type="entry name" value="C2 domain (Calcium/lipid-binding domain, CaLB)"/>
    <property type="match status" value="1"/>
</dbReference>
<dbReference type="GO" id="GO:0005524">
    <property type="term" value="F:ATP binding"/>
    <property type="evidence" value="ECO:0007669"/>
    <property type="project" value="UniProtKB-UniRule"/>
</dbReference>
<comment type="catalytic activity">
    <reaction evidence="7">
        <text>L-threonyl-[protein] + ATP = O-phospho-L-threonyl-[protein] + ADP + H(+)</text>
        <dbReference type="Rhea" id="RHEA:46608"/>
        <dbReference type="Rhea" id="RHEA-COMP:11060"/>
        <dbReference type="Rhea" id="RHEA-COMP:11605"/>
        <dbReference type="ChEBI" id="CHEBI:15378"/>
        <dbReference type="ChEBI" id="CHEBI:30013"/>
        <dbReference type="ChEBI" id="CHEBI:30616"/>
        <dbReference type="ChEBI" id="CHEBI:61977"/>
        <dbReference type="ChEBI" id="CHEBI:456216"/>
        <dbReference type="EC" id="2.7.11.13"/>
    </reaction>
</comment>
<dbReference type="EMBL" id="KB932206">
    <property type="protein sequence ID" value="KCV69626.1"/>
    <property type="molecule type" value="Genomic_DNA"/>
</dbReference>
<feature type="compositionally biased region" description="Low complexity" evidence="11">
    <location>
        <begin position="142"/>
        <end position="198"/>
    </location>
</feature>
<dbReference type="Proteomes" id="UP000030693">
    <property type="component" value="Unassembled WGS sequence"/>
</dbReference>
<dbReference type="OrthoDB" id="63267at2759"/>
<feature type="compositionally biased region" description="Polar residues" evidence="11">
    <location>
        <begin position="490"/>
        <end position="503"/>
    </location>
</feature>
<dbReference type="PROSITE" id="PS00107">
    <property type="entry name" value="PROTEIN_KINASE_ATP"/>
    <property type="match status" value="1"/>
</dbReference>
<evidence type="ECO:0000259" key="12">
    <source>
        <dbReference type="PROSITE" id="PS50004"/>
    </source>
</evidence>
<reference evidence="15" key="1">
    <citation type="submission" date="2013-04" db="EMBL/GenBank/DDBJ databases">
        <title>The Genome Sequence of Fonticula alba ATCC 38817.</title>
        <authorList>
            <consortium name="The Broad Institute Genomics Platform"/>
            <person name="Russ C."/>
            <person name="Cuomo C."/>
            <person name="Burger G."/>
            <person name="Gray M.W."/>
            <person name="Holland P.W.H."/>
            <person name="King N."/>
            <person name="Lang F.B.F."/>
            <person name="Roger A.J."/>
            <person name="Ruiz-Trillo I."/>
            <person name="Brown M."/>
            <person name="Walker B."/>
            <person name="Young S."/>
            <person name="Zeng Q."/>
            <person name="Gargeya S."/>
            <person name="Fitzgerald M."/>
            <person name="Haas B."/>
            <person name="Abouelleil A."/>
            <person name="Allen A.W."/>
            <person name="Alvarado L."/>
            <person name="Arachchi H.M."/>
            <person name="Berlin A.M."/>
            <person name="Chapman S.B."/>
            <person name="Gainer-Dewar J."/>
            <person name="Goldberg J."/>
            <person name="Griggs A."/>
            <person name="Gujja S."/>
            <person name="Hansen M."/>
            <person name="Howarth C."/>
            <person name="Imamovic A."/>
            <person name="Ireland A."/>
            <person name="Larimer J."/>
            <person name="McCowan C."/>
            <person name="Murphy C."/>
            <person name="Pearson M."/>
            <person name="Poon T.W."/>
            <person name="Priest M."/>
            <person name="Roberts A."/>
            <person name="Saif S."/>
            <person name="Shea T."/>
            <person name="Sisk P."/>
            <person name="Sykes S."/>
            <person name="Wortman J."/>
            <person name="Nusbaum C."/>
            <person name="Birren B."/>
        </authorList>
    </citation>
    <scope>NUCLEOTIDE SEQUENCE [LARGE SCALE GENOMIC DNA]</scope>
    <source>
        <strain evidence="15">ATCC 38817</strain>
    </source>
</reference>
<dbReference type="PROSITE" id="PS50004">
    <property type="entry name" value="C2"/>
    <property type="match status" value="1"/>
</dbReference>
<evidence type="ECO:0000259" key="14">
    <source>
        <dbReference type="PROSITE" id="PS50011"/>
    </source>
</evidence>
<dbReference type="InterPro" id="IPR008984">
    <property type="entry name" value="SMAD_FHA_dom_sf"/>
</dbReference>
<name>A0A058Z681_FONAL</name>
<evidence type="ECO:0000256" key="6">
    <source>
        <dbReference type="ARBA" id="ARBA00022840"/>
    </source>
</evidence>
<feature type="domain" description="Protein kinase" evidence="14">
    <location>
        <begin position="639"/>
        <end position="898"/>
    </location>
</feature>
<dbReference type="InterPro" id="IPR000008">
    <property type="entry name" value="C2_dom"/>
</dbReference>
<accession>A0A058Z681</accession>
<dbReference type="RefSeq" id="XP_009496191.1">
    <property type="nucleotide sequence ID" value="XM_009497916.1"/>
</dbReference>
<dbReference type="Gene3D" id="3.30.200.20">
    <property type="entry name" value="Phosphorylase Kinase, domain 1"/>
    <property type="match status" value="1"/>
</dbReference>
<feature type="region of interest" description="Disordered" evidence="11">
    <location>
        <begin position="869"/>
        <end position="898"/>
    </location>
</feature>
<evidence type="ECO:0000313" key="15">
    <source>
        <dbReference type="EMBL" id="KCV69626.1"/>
    </source>
</evidence>
<dbReference type="SUPFAM" id="SSF46585">
    <property type="entry name" value="HR1 repeat"/>
    <property type="match status" value="1"/>
</dbReference>
<keyword evidence="4 9" id="KW-0547">Nucleotide-binding</keyword>
<feature type="compositionally biased region" description="Low complexity" evidence="11">
    <location>
        <begin position="513"/>
        <end position="527"/>
    </location>
</feature>
<dbReference type="Gene3D" id="1.10.510.10">
    <property type="entry name" value="Transferase(Phosphotransferase) domain 1"/>
    <property type="match status" value="1"/>
</dbReference>
<dbReference type="PROSITE" id="PS00108">
    <property type="entry name" value="PROTEIN_KINASE_ST"/>
    <property type="match status" value="1"/>
</dbReference>
<sequence length="1055" mass="113082">MLVIELRIKNGAQNLLQTGLRRAEKTTVQKQLDKSNRTIDQIRQRIATLSGDCITRHGSDIPTTGAPPGPCFFCLPRRPAAPPPPSLSPETHDLTDPATAIGLTRDEILERIRFLREKITIEQRLKSGAEGMALAYGSQGRGSSPSLLGSSSSAHLAPGSSSHSHHSSSPSSTSLSRVSSSPSSSLPLTSGGSPGSTSNLLASGSNGHLNAGNGTGSGHSSSPSSASFPAYDAGADPMMSQVFNLLIDYTAKISLLRMAVHRYCNALKIAPDDEKALDDLLATLPQSDNAATKAKQRGHLTGRFRIKFMSARDLAQPHRRPETRIVVRCDHDNRAKTAFKPAKGSVWTWNEEIDLQLQGTRDIQLLVYDRTTLVGVHFLDIAKLLGTSRFALTSGQDEVHSLAIEPRGELDISMNFVDSRQQGNFRRRGAVKLTRKPMEMIRVFGLKSTVEISAQLQKEMTTVRRKERGSTAGPGALGQGTAMGGPSAASGFSSLTAPSSPSVTPMPYHQQQAAKPGPASSGGTAAAIHDPAASTPRLHVDTGVPAAATAKPPAGGPSATSEAAAAEMAGRVSPTIAAPRAGGGGGGAGPGSAASSPMALSPPPSQLQAVVPAAASSPTAGPAAAAAPPASRMTSINDFNLVRVLGKGNFGKVMLAEEKVSGRFYAIKVLKKEFVLENDELESVQAEKRVFQTANRLNHPFLVKMHSCFQNEDRLFFVMEYISGGDLMMHIQRQVFDPTRARLYGAQVLLALEYLHHNNIIYRDLKLDNLLLDLEGHVMVADYGLCKENMFFESTTNTFCGTPEFMAPEILLEKDYGRAVDWWAFGVLMYEMILAQSPFRGEAEEEIFESILTGKVYFPSHMDTHAIRLIESDRDRSPGRDGGASDDEAAPPPQKPDYGLSGLLAAASNLNEKGVALKYAEPLEAARPGPSDPQWRLAILPEGASSPTMMRLGDRSALLVGRDLNAADLPVNHPSVSGQHAVVQFRKRTLTGSVSGTVATQILPYLIDLQSTNGTLLNGEKIVPRRFVELRHRDVIKFGLEDTCFIVLCESNVSN</sequence>
<keyword evidence="6 9" id="KW-0067">ATP-binding</keyword>
<evidence type="ECO:0000256" key="2">
    <source>
        <dbReference type="ARBA" id="ARBA00022553"/>
    </source>
</evidence>
<dbReference type="InterPro" id="IPR036274">
    <property type="entry name" value="HR1_rpt_sf"/>
</dbReference>
<evidence type="ECO:0000256" key="7">
    <source>
        <dbReference type="ARBA" id="ARBA00047272"/>
    </source>
</evidence>
<dbReference type="InterPro" id="IPR035892">
    <property type="entry name" value="C2_domain_sf"/>
</dbReference>
<feature type="compositionally biased region" description="Low complexity" evidence="11">
    <location>
        <begin position="606"/>
        <end position="629"/>
    </location>
</feature>
<evidence type="ECO:0000256" key="5">
    <source>
        <dbReference type="ARBA" id="ARBA00022777"/>
    </source>
</evidence>
<gene>
    <name evidence="15" type="ORF">H696_04045</name>
</gene>
<evidence type="ECO:0000256" key="9">
    <source>
        <dbReference type="PROSITE-ProRule" id="PRU10141"/>
    </source>
</evidence>
<feature type="compositionally biased region" description="Polar residues" evidence="11">
    <location>
        <begin position="199"/>
        <end position="208"/>
    </location>
</feature>
<keyword evidence="1" id="KW-0723">Serine/threonine-protein kinase</keyword>
<dbReference type="AlphaFoldDB" id="A0A058Z681"/>
<dbReference type="GO" id="GO:0004697">
    <property type="term" value="F:diacylglycerol-dependent serine/threonine kinase activity"/>
    <property type="evidence" value="ECO:0007669"/>
    <property type="project" value="UniProtKB-EC"/>
</dbReference>
<feature type="region of interest" description="Disordered" evidence="11">
    <location>
        <begin position="136"/>
        <end position="226"/>
    </location>
</feature>
<comment type="catalytic activity">
    <reaction evidence="8">
        <text>L-seryl-[protein] + ATP = O-phospho-L-seryl-[protein] + ADP + H(+)</text>
        <dbReference type="Rhea" id="RHEA:17989"/>
        <dbReference type="Rhea" id="RHEA-COMP:9863"/>
        <dbReference type="Rhea" id="RHEA-COMP:11604"/>
        <dbReference type="ChEBI" id="CHEBI:15378"/>
        <dbReference type="ChEBI" id="CHEBI:29999"/>
        <dbReference type="ChEBI" id="CHEBI:30616"/>
        <dbReference type="ChEBI" id="CHEBI:83421"/>
        <dbReference type="ChEBI" id="CHEBI:456216"/>
        <dbReference type="EC" id="2.7.11.13"/>
    </reaction>
</comment>
<feature type="domain" description="C2" evidence="12">
    <location>
        <begin position="285"/>
        <end position="400"/>
    </location>
</feature>
<dbReference type="FunFam" id="3.30.200.20:FF:000103">
    <property type="entry name" value="Protein kinase C"/>
    <property type="match status" value="1"/>
</dbReference>
<feature type="binding site" evidence="9">
    <location>
        <position position="668"/>
    </location>
    <ligand>
        <name>ATP</name>
        <dbReference type="ChEBI" id="CHEBI:30616"/>
    </ligand>
</feature>